<dbReference type="InterPro" id="IPR036179">
    <property type="entry name" value="Ig-like_dom_sf"/>
</dbReference>
<dbReference type="Proteomes" id="UP001523566">
    <property type="component" value="Unassembled WGS sequence"/>
</dbReference>
<evidence type="ECO:0000256" key="1">
    <source>
        <dbReference type="SAM" id="MobiDB-lite"/>
    </source>
</evidence>
<protein>
    <recommendedName>
        <fullName evidence="5">Ig-like domain-containing protein</fullName>
    </recommendedName>
</protein>
<feature type="compositionally biased region" description="Polar residues" evidence="1">
    <location>
        <begin position="869"/>
        <end position="886"/>
    </location>
</feature>
<feature type="transmembrane region" description="Helical" evidence="2">
    <location>
        <begin position="893"/>
        <end position="911"/>
    </location>
</feature>
<dbReference type="Gene3D" id="2.60.40.10">
    <property type="entry name" value="Immunoglobulins"/>
    <property type="match status" value="2"/>
</dbReference>
<gene>
    <name evidence="3" type="ORF">NK125_04980</name>
</gene>
<keyword evidence="4" id="KW-1185">Reference proteome</keyword>
<keyword evidence="2" id="KW-1133">Transmembrane helix</keyword>
<accession>A0ABT1E7F9</accession>
<sequence length="917" mass="95665">MNKTLKKIILATLFLFLCLPIFSGNKLSVVQAAELTTIDVSWSNEELNKAAMESGGKFSVVNTVNSEVSISVITLNSGDICVTGACHSYNADNPLSRRFVIPDSYNGSVILKNVNIYRPQWGSPLKLEQGAKLTLFLAGENFIEGNTYAGIHVPSGATLTIEDDSSMEGIGTLQTESASGAGIGGNPGSEDCGTVVVNGGRLLATSTGEAAGIGGYYEGSGGDVTVNGGYVTAIVKEGSGAGIGGGSRGNGGSLIINGGFISAGAIRGFDVGAGEHEYNGGTLTITGGSFFAVNGKLPVGENTNDGKGNRVYPVTVPNVHEQYGTDLRTGTAFSIGDYRAATVASESDQYGLPTDMSACVWLPQGHYSEIAIGDYHSGFIFVPGAAAKMRWSGYSINDETVGYGKVESTIQGAFITKGVKGDTITVAANPEENCIYVRDSLKIISESNPDGIALTATQTPGEYTFVMPGEEVAVSASFIAKAVSNVTVDKSEHRSSGGTSKLNISGTGLTYGVSAAVFLEGNAIPITSMLGSDTSQTATYTFPANVTGADQTYTIKVSVDGGTTYLDTPTAEVTVHSAAAPAFIVDLPESITTKATDSQITLSVAAEGDYELNYQWYKNGEPVAGATENHLVLPKGEEGSSYYVVVTDSVTSLSVQSRTCLIAKTVSSVTVDKSEHRSSGGTSKLSICGTGLAYGVSAAVFLEGNATPITSMLGGDTSQTATYTFPANVTAADQIYTIKVSVDGGTTYLDTPTAEVTVHSAVSPTLIVDLPESITTKATDSQITLSVVAEGDYALNYQWYKNGAPVEGATENRLVLPKGEEGSSYYVVVTDSVTSLSVQSKTCAVQWEKEKEENADSKSNKEAKGNPKTGDNSNLKTGDNSNPRTGDSRNSTIGLLIFLLCVTLIVWVMIIKRKTLK</sequence>
<dbReference type="EMBL" id="JAMZFW010000005">
    <property type="protein sequence ID" value="MCP1101768.1"/>
    <property type="molecule type" value="Genomic_DNA"/>
</dbReference>
<organism evidence="3 4">
    <name type="scientific">Aequitasia blattaphilus</name>
    <dbReference type="NCBI Taxonomy" id="2949332"/>
    <lineage>
        <taxon>Bacteria</taxon>
        <taxon>Bacillati</taxon>
        <taxon>Bacillota</taxon>
        <taxon>Clostridia</taxon>
        <taxon>Lachnospirales</taxon>
        <taxon>Lachnospiraceae</taxon>
        <taxon>Aequitasia</taxon>
    </lineage>
</organism>
<comment type="caution">
    <text evidence="3">The sequence shown here is derived from an EMBL/GenBank/DDBJ whole genome shotgun (WGS) entry which is preliminary data.</text>
</comment>
<dbReference type="InterPro" id="IPR013783">
    <property type="entry name" value="Ig-like_fold"/>
</dbReference>
<evidence type="ECO:0008006" key="5">
    <source>
        <dbReference type="Google" id="ProtNLM"/>
    </source>
</evidence>
<feature type="region of interest" description="Disordered" evidence="1">
    <location>
        <begin position="848"/>
        <end position="886"/>
    </location>
</feature>
<feature type="compositionally biased region" description="Basic and acidic residues" evidence="1">
    <location>
        <begin position="848"/>
        <end position="865"/>
    </location>
</feature>
<keyword evidence="2" id="KW-0812">Transmembrane</keyword>
<proteinExistence type="predicted"/>
<reference evidence="3 4" key="1">
    <citation type="journal article" date="2022" name="Genome Biol. Evol.">
        <title>Host diet, physiology and behaviors set the stage for Lachnospiraceae cladogenesis.</title>
        <authorList>
            <person name="Vera-Ponce De Leon A."/>
            <person name="Schneider M."/>
            <person name="Jahnes B.C."/>
            <person name="Sadowski V."/>
            <person name="Camuy-Velez L.A."/>
            <person name="Duan J."/>
            <person name="Sabree Z.L."/>
        </authorList>
    </citation>
    <scope>NUCLEOTIDE SEQUENCE [LARGE SCALE GENOMIC DNA]</scope>
    <source>
        <strain evidence="3 4">PAL113</strain>
    </source>
</reference>
<name>A0ABT1E7F9_9FIRM</name>
<keyword evidence="2" id="KW-0472">Membrane</keyword>
<evidence type="ECO:0000313" key="3">
    <source>
        <dbReference type="EMBL" id="MCP1101768.1"/>
    </source>
</evidence>
<dbReference type="SUPFAM" id="SSF48726">
    <property type="entry name" value="Immunoglobulin"/>
    <property type="match status" value="1"/>
</dbReference>
<dbReference type="RefSeq" id="WP_262065556.1">
    <property type="nucleotide sequence ID" value="NZ_JAMXOD010000005.1"/>
</dbReference>
<evidence type="ECO:0000256" key="2">
    <source>
        <dbReference type="SAM" id="Phobius"/>
    </source>
</evidence>
<evidence type="ECO:0000313" key="4">
    <source>
        <dbReference type="Proteomes" id="UP001523566"/>
    </source>
</evidence>